<organism evidence="2 3">
    <name type="scientific">Brachionus plicatilis</name>
    <name type="common">Marine rotifer</name>
    <name type="synonym">Brachionus muelleri</name>
    <dbReference type="NCBI Taxonomy" id="10195"/>
    <lineage>
        <taxon>Eukaryota</taxon>
        <taxon>Metazoa</taxon>
        <taxon>Spiralia</taxon>
        <taxon>Gnathifera</taxon>
        <taxon>Rotifera</taxon>
        <taxon>Eurotatoria</taxon>
        <taxon>Monogononta</taxon>
        <taxon>Pseudotrocha</taxon>
        <taxon>Ploima</taxon>
        <taxon>Brachionidae</taxon>
        <taxon>Brachionus</taxon>
    </lineage>
</organism>
<evidence type="ECO:0000313" key="2">
    <source>
        <dbReference type="EMBL" id="RNA42194.1"/>
    </source>
</evidence>
<keyword evidence="1" id="KW-1133">Transmembrane helix</keyword>
<protein>
    <submittedName>
        <fullName evidence="2">Uncharacterized protein</fullName>
    </submittedName>
</protein>
<dbReference type="EMBL" id="REGN01000403">
    <property type="protein sequence ID" value="RNA42194.1"/>
    <property type="molecule type" value="Genomic_DNA"/>
</dbReference>
<name>A0A3M7T2D3_BRAPC</name>
<reference evidence="2 3" key="1">
    <citation type="journal article" date="2018" name="Sci. Rep.">
        <title>Genomic signatures of local adaptation to the degree of environmental predictability in rotifers.</title>
        <authorList>
            <person name="Franch-Gras L."/>
            <person name="Hahn C."/>
            <person name="Garcia-Roger E.M."/>
            <person name="Carmona M.J."/>
            <person name="Serra M."/>
            <person name="Gomez A."/>
        </authorList>
    </citation>
    <scope>NUCLEOTIDE SEQUENCE [LARGE SCALE GENOMIC DNA]</scope>
    <source>
        <strain evidence="2">HYR1</strain>
    </source>
</reference>
<keyword evidence="1" id="KW-0812">Transmembrane</keyword>
<keyword evidence="3" id="KW-1185">Reference proteome</keyword>
<gene>
    <name evidence="2" type="ORF">BpHYR1_008893</name>
</gene>
<evidence type="ECO:0000313" key="3">
    <source>
        <dbReference type="Proteomes" id="UP000276133"/>
    </source>
</evidence>
<proteinExistence type="predicted"/>
<dbReference type="Proteomes" id="UP000276133">
    <property type="component" value="Unassembled WGS sequence"/>
</dbReference>
<evidence type="ECO:0000256" key="1">
    <source>
        <dbReference type="SAM" id="Phobius"/>
    </source>
</evidence>
<dbReference type="AlphaFoldDB" id="A0A3M7T2D3"/>
<comment type="caution">
    <text evidence="2">The sequence shown here is derived from an EMBL/GenBank/DDBJ whole genome shotgun (WGS) entry which is preliminary data.</text>
</comment>
<keyword evidence="1" id="KW-0472">Membrane</keyword>
<feature type="transmembrane region" description="Helical" evidence="1">
    <location>
        <begin position="12"/>
        <end position="30"/>
    </location>
</feature>
<sequence>MEQNSSFFDKLKIKCNILFFSFFTLKFYFAFFSKKGAIFCRIIFVQLVFEFHNTPIFKKKYKTMLNI</sequence>
<accession>A0A3M7T2D3</accession>